<proteinExistence type="predicted"/>
<keyword evidence="2" id="KW-1185">Reference proteome</keyword>
<organism evidence="1 2">
    <name type="scientific">Ambrosiozyma monospora</name>
    <name type="common">Yeast</name>
    <name type="synonym">Endomycopsis monosporus</name>
    <dbReference type="NCBI Taxonomy" id="43982"/>
    <lineage>
        <taxon>Eukaryota</taxon>
        <taxon>Fungi</taxon>
        <taxon>Dikarya</taxon>
        <taxon>Ascomycota</taxon>
        <taxon>Saccharomycotina</taxon>
        <taxon>Pichiomycetes</taxon>
        <taxon>Pichiales</taxon>
        <taxon>Pichiaceae</taxon>
        <taxon>Ambrosiozyma</taxon>
    </lineage>
</organism>
<evidence type="ECO:0000313" key="1">
    <source>
        <dbReference type="EMBL" id="GMF07337.1"/>
    </source>
</evidence>
<accession>A0ACB5UC97</accession>
<dbReference type="Proteomes" id="UP001165064">
    <property type="component" value="Unassembled WGS sequence"/>
</dbReference>
<dbReference type="EMBL" id="BSXS01016132">
    <property type="protein sequence ID" value="GMF07337.1"/>
    <property type="molecule type" value="Genomic_DNA"/>
</dbReference>
<name>A0ACB5UC97_AMBMO</name>
<comment type="caution">
    <text evidence="1">The sequence shown here is derived from an EMBL/GenBank/DDBJ whole genome shotgun (WGS) entry which is preliminary data.</text>
</comment>
<protein>
    <submittedName>
        <fullName evidence="1">Unnamed protein product</fullName>
    </submittedName>
</protein>
<evidence type="ECO:0000313" key="2">
    <source>
        <dbReference type="Proteomes" id="UP001165064"/>
    </source>
</evidence>
<gene>
    <name evidence="1" type="ORF">Amon02_001285800</name>
</gene>
<sequence>MVDSNDNVDKENVESAEQQQNLEEKSEHQNEENKDTEIHLLGDDTSKLEQSQVQEQHASEQLPQEEHHEFEQPQEQQEVRNPSVPDPSFNGGVDHIDKMLNDLKVDLEKKEKQQDHSLALPSTDNDGLSPLPDEKRVSIDPVRSTGSGELDDDINMKNDNDNEDVKMADTTGLKIEHQVSSKIGDEVDTNMVEEKNNIRQSSPSLDDVLGALQDKPIDHIKPIH</sequence>
<reference evidence="1" key="1">
    <citation type="submission" date="2023-04" db="EMBL/GenBank/DDBJ databases">
        <title>Ambrosiozyma monospora NBRC 10751.</title>
        <authorList>
            <person name="Ichikawa N."/>
            <person name="Sato H."/>
            <person name="Tonouchi N."/>
        </authorList>
    </citation>
    <scope>NUCLEOTIDE SEQUENCE</scope>
    <source>
        <strain evidence="1">NBRC 10751</strain>
    </source>
</reference>